<dbReference type="Proteomes" id="UP000507954">
    <property type="component" value="Unassembled WGS sequence"/>
</dbReference>
<sequence length="153" mass="16671">MHVYIWYVKEQDVNLDCNCLMIKAWACIDPANQPIRGDKRMNFEQIVERSKPYAIGLVVGLIAAPIVGFNAGWITTTTASQKAVETARVDALTGICSSAAGRMATASSTDLAALKGYDNRAKRDELVAVIMADFQVPEDILDKISTNCSRSLS</sequence>
<name>A0A508X2B4_9HYPH</name>
<evidence type="ECO:0000256" key="1">
    <source>
        <dbReference type="SAM" id="Phobius"/>
    </source>
</evidence>
<protein>
    <submittedName>
        <fullName evidence="2">Uncharacterized protein</fullName>
    </submittedName>
</protein>
<gene>
    <name evidence="2" type="ORF">EMEDMD4_510034</name>
</gene>
<evidence type="ECO:0000313" key="2">
    <source>
        <dbReference type="EMBL" id="VTZ63657.1"/>
    </source>
</evidence>
<accession>A0A508X2B4</accession>
<dbReference type="EMBL" id="CABFNB010000119">
    <property type="protein sequence ID" value="VTZ63657.1"/>
    <property type="molecule type" value="Genomic_DNA"/>
</dbReference>
<reference evidence="2" key="1">
    <citation type="submission" date="2019-06" db="EMBL/GenBank/DDBJ databases">
        <authorList>
            <person name="Le Quere A."/>
            <person name="Colella S."/>
        </authorList>
    </citation>
    <scope>NUCLEOTIDE SEQUENCE</scope>
    <source>
        <strain evidence="2">EmedicaeMD41</strain>
    </source>
</reference>
<keyword evidence="1" id="KW-0472">Membrane</keyword>
<dbReference type="AlphaFoldDB" id="A0A508X2B4"/>
<feature type="transmembrane region" description="Helical" evidence="1">
    <location>
        <begin position="53"/>
        <end position="74"/>
    </location>
</feature>
<proteinExistence type="predicted"/>
<keyword evidence="1" id="KW-1133">Transmembrane helix</keyword>
<organism evidence="2">
    <name type="scientific">Sinorhizobium medicae</name>
    <dbReference type="NCBI Taxonomy" id="110321"/>
    <lineage>
        <taxon>Bacteria</taxon>
        <taxon>Pseudomonadati</taxon>
        <taxon>Pseudomonadota</taxon>
        <taxon>Alphaproteobacteria</taxon>
        <taxon>Hyphomicrobiales</taxon>
        <taxon>Rhizobiaceae</taxon>
        <taxon>Sinorhizobium/Ensifer group</taxon>
        <taxon>Sinorhizobium</taxon>
    </lineage>
</organism>
<keyword evidence="1" id="KW-0812">Transmembrane</keyword>